<comment type="caution">
    <text evidence="1">The sequence shown here is derived from an EMBL/GenBank/DDBJ whole genome shotgun (WGS) entry which is preliminary data.</text>
</comment>
<evidence type="ECO:0000313" key="2">
    <source>
        <dbReference type="Proteomes" id="UP000279089"/>
    </source>
</evidence>
<dbReference type="EMBL" id="RMBX01000016">
    <property type="protein sequence ID" value="RPD38246.1"/>
    <property type="molecule type" value="Genomic_DNA"/>
</dbReference>
<proteinExistence type="predicted"/>
<dbReference type="OrthoDB" id="2210247at2"/>
<organism evidence="1 2">
    <name type="scientific">Chitinophaga barathri</name>
    <dbReference type="NCBI Taxonomy" id="1647451"/>
    <lineage>
        <taxon>Bacteria</taxon>
        <taxon>Pseudomonadati</taxon>
        <taxon>Bacteroidota</taxon>
        <taxon>Chitinophagia</taxon>
        <taxon>Chitinophagales</taxon>
        <taxon>Chitinophagaceae</taxon>
        <taxon>Chitinophaga</taxon>
    </lineage>
</organism>
<keyword evidence="1" id="KW-0238">DNA-binding</keyword>
<accession>A0A3N4M9E9</accession>
<dbReference type="GO" id="GO:0003677">
    <property type="term" value="F:DNA binding"/>
    <property type="evidence" value="ECO:0007669"/>
    <property type="project" value="UniProtKB-KW"/>
</dbReference>
<reference evidence="2" key="1">
    <citation type="submission" date="2018-11" db="EMBL/GenBank/DDBJ databases">
        <title>Chitinophaga lutea sp.nov., isolate from arsenic contaminated soil.</title>
        <authorList>
            <person name="Zong Y."/>
        </authorList>
    </citation>
    <scope>NUCLEOTIDE SEQUENCE [LARGE SCALE GENOMIC DNA]</scope>
    <source>
        <strain evidence="2">YLT18</strain>
    </source>
</reference>
<evidence type="ECO:0000313" key="1">
    <source>
        <dbReference type="EMBL" id="RPD38246.1"/>
    </source>
</evidence>
<dbReference type="AlphaFoldDB" id="A0A3N4M9E9"/>
<name>A0A3N4M9E9_9BACT</name>
<gene>
    <name evidence="1" type="ORF">EG028_25450</name>
</gene>
<keyword evidence="2" id="KW-1185">Reference proteome</keyword>
<dbReference type="Pfam" id="PF06224">
    <property type="entry name" value="AlkZ-like"/>
    <property type="match status" value="1"/>
</dbReference>
<dbReference type="InterPro" id="IPR009351">
    <property type="entry name" value="AlkZ-like"/>
</dbReference>
<protein>
    <submittedName>
        <fullName evidence="1">Winged helix DNA-binding domain-containing protein</fullName>
    </submittedName>
</protein>
<sequence length="337" mass="38406">MKPADLVQLRLHNQQITEPACKSPEEVVQAMIAVQAQDYAPSKFSLRLRLPGLTEAAADKAFNEGKILRTHLMRPTWHFAGPADIRWLLALTAPRVHQANAYYYRQLGLDKTVFSISCKVIEKTLAGNHLTRAELNEAFKKAKVDAKELRLAYLLMYAELEGIICSGPRIGKQFTYALLEERVPPVRKMSTEEALAQFLHRFFITRGPATIQDFVYWSGLTIKEARAGLDGLPSSIEKEGDYYFVPATPKAATLRQTTFIMPDYEEYGMSYKDKSFLNNHPGPRKYLHNFVVDGRIRGTWLKDEKGKIQTDFPIPLDKKEEKAVKAAIDDYLDFFEK</sequence>
<dbReference type="Proteomes" id="UP000279089">
    <property type="component" value="Unassembled WGS sequence"/>
</dbReference>
<dbReference type="RefSeq" id="WP_120519120.1">
    <property type="nucleotide sequence ID" value="NZ_QXZY01000016.1"/>
</dbReference>
<dbReference type="PANTHER" id="PTHR38479">
    <property type="entry name" value="LMO0824 PROTEIN"/>
    <property type="match status" value="1"/>
</dbReference>
<dbReference type="PANTHER" id="PTHR38479:SF2">
    <property type="entry name" value="WINGED HELIX DNA-BINDING DOMAIN-CONTAINING PROTEIN"/>
    <property type="match status" value="1"/>
</dbReference>